<feature type="transmembrane region" description="Helical" evidence="2">
    <location>
        <begin position="355"/>
        <end position="374"/>
    </location>
</feature>
<dbReference type="Gene3D" id="3.30.70.1320">
    <property type="entry name" value="Multidrug efflux transporter AcrB pore domain like"/>
    <property type="match status" value="1"/>
</dbReference>
<dbReference type="EMBL" id="QGKL01000019">
    <property type="protein sequence ID" value="PWQ97541.1"/>
    <property type="molecule type" value="Genomic_DNA"/>
</dbReference>
<dbReference type="InterPro" id="IPR001036">
    <property type="entry name" value="Acrflvin-R"/>
</dbReference>
<dbReference type="SUPFAM" id="SSF82714">
    <property type="entry name" value="Multidrug efflux transporter AcrB TolC docking domain, DN and DC subdomains"/>
    <property type="match status" value="2"/>
</dbReference>
<dbReference type="PRINTS" id="PR00702">
    <property type="entry name" value="ACRIFLAVINRP"/>
</dbReference>
<evidence type="ECO:0000313" key="4">
    <source>
        <dbReference type="Proteomes" id="UP000245506"/>
    </source>
</evidence>
<evidence type="ECO:0000256" key="2">
    <source>
        <dbReference type="SAM" id="Phobius"/>
    </source>
</evidence>
<dbReference type="Gene3D" id="3.30.70.1440">
    <property type="entry name" value="Multidrug efflux transporter AcrB pore domain"/>
    <property type="match status" value="1"/>
</dbReference>
<feature type="transmembrane region" description="Helical" evidence="2">
    <location>
        <begin position="12"/>
        <end position="30"/>
    </location>
</feature>
<comment type="caution">
    <text evidence="3">The sequence shown here is derived from an EMBL/GenBank/DDBJ whole genome shotgun (WGS) entry which is preliminary data.</text>
</comment>
<feature type="transmembrane region" description="Helical" evidence="2">
    <location>
        <begin position="522"/>
        <end position="540"/>
    </location>
</feature>
<accession>A0A317CHC9</accession>
<feature type="coiled-coil region" evidence="1">
    <location>
        <begin position="569"/>
        <end position="596"/>
    </location>
</feature>
<gene>
    <name evidence="3" type="ORF">DKT75_06365</name>
</gene>
<dbReference type="OrthoDB" id="5287122at2"/>
<dbReference type="SUPFAM" id="SSF82866">
    <property type="entry name" value="Multidrug efflux transporter AcrB transmembrane domain"/>
    <property type="match status" value="2"/>
</dbReference>
<dbReference type="Gene3D" id="3.30.2090.10">
    <property type="entry name" value="Multidrug efflux transporter AcrB TolC docking domain, DN and DC subdomains"/>
    <property type="match status" value="2"/>
</dbReference>
<evidence type="ECO:0000313" key="3">
    <source>
        <dbReference type="EMBL" id="PWQ97541.1"/>
    </source>
</evidence>
<dbReference type="Gene3D" id="1.20.1640.10">
    <property type="entry name" value="Multidrug efflux transporter AcrB transmembrane domain"/>
    <property type="match status" value="2"/>
</dbReference>
<evidence type="ECO:0000256" key="1">
    <source>
        <dbReference type="SAM" id="Coils"/>
    </source>
</evidence>
<feature type="transmembrane region" description="Helical" evidence="2">
    <location>
        <begin position="889"/>
        <end position="911"/>
    </location>
</feature>
<name>A0A317CHC9_9GAMM</name>
<dbReference type="GO" id="GO:0042910">
    <property type="term" value="F:xenobiotic transmembrane transporter activity"/>
    <property type="evidence" value="ECO:0007669"/>
    <property type="project" value="TreeGrafter"/>
</dbReference>
<dbReference type="RefSeq" id="WP_109822583.1">
    <property type="nucleotide sequence ID" value="NZ_QGKL01000019.1"/>
</dbReference>
<keyword evidence="2" id="KW-1133">Transmembrane helix</keyword>
<dbReference type="Gene3D" id="3.30.70.1430">
    <property type="entry name" value="Multidrug efflux transporter AcrB pore domain"/>
    <property type="match status" value="2"/>
</dbReference>
<keyword evidence="2" id="KW-0472">Membrane</keyword>
<dbReference type="SUPFAM" id="SSF82693">
    <property type="entry name" value="Multidrug efflux transporter AcrB pore domain, PN1, PN2, PC1 and PC2 subdomains"/>
    <property type="match status" value="2"/>
</dbReference>
<feature type="transmembrane region" description="Helical" evidence="2">
    <location>
        <begin position="986"/>
        <end position="1011"/>
    </location>
</feature>
<keyword evidence="2" id="KW-0812">Transmembrane</keyword>
<dbReference type="Proteomes" id="UP000245506">
    <property type="component" value="Unassembled WGS sequence"/>
</dbReference>
<keyword evidence="1" id="KW-0175">Coiled coil</keyword>
<sequence length="1038" mass="114185">MIRFFAEHPTASNILMVAIVAVGLATLPGLNKETFPALELNTFNVTAVYPGASTADVEEAICTRFEDATDGISFVDEQTCEARDNLGVLTLTMQEGGDIKQFEDDIISAVDTISDFPSEVEDPTVVKVGRTDQVVDVAITSEGLTASELKALAEDYRNRLLAIPGVPIVKVQGFSTHQLNVLIDANTMLKYRLSIQNVASLIQAQAVDLPAGTINSVDKDYQIRFSNARKTVEELADLVILNTDKGGEVRLGDIARVVDRFDLEEERIEFNGQRAAILQVSKNRIDDTIKVFDSVKGFVDLENEILPSSTKIILSNDRASVVNDRLQLLSKNAWQGLILASFVLFLFFTWRYTMWIALGLPVSFLGGLAMMSWLGVSINMISMVALLMAIGILMDDAIVLSESIAHEYKKTNDPQEAVIVGTQRVIGGVFSSFLTSALLFGSLLFMKGDIGQVLGVLPVVLLSVLTVSLLEAFLVLPHHLKHALEHAHEKKPMRWRVWFEDNFLKLRNSATKLGAFAIRFRYATVGIAIGLLIISIGMIATGNLKFKAFPSLEGNILEARILLAQGAPLAKTESVVDILLKSLEETQQEFADQNDQSLVKNIKVSYNTNADSSESGTHIATISVDFLETEFRNTTLREFIPRWRENTGDVPIAISMQFKEPSTGPAGRAIDIRLIGNDLDEMSKASWDIQNWLSGYDGVYNLTDNLRPGKPQFTFTLKPGALSSGVTSQDVASQLRAAYEGVKVDDIFQGREAYEIQVKMDNQKAHALADFDNFMIITSSGDAIPLDSLVIIEEKREYARIGHVNRNRVINVYGDIDAVKANTTEVLADLTTRFLPEFKERFPSVTVSLEGEVASGKETNSSMLVGFVLALLGVYLLLSLQFKNYREPLLVMINIPLALIGVIWGHIFMGLDFTMPSMIGFVSLAGIVVNDSILLVEFVKYRSAEGMSLHEAATQAVHDRFRAVFMTSVTTVAGMMPLLFETSLQAQILVPLVTSVVFGMMSATLLVLLVLPALYGIMEDIGFVEIGEKEPDETQMVA</sequence>
<keyword evidence="4" id="KW-1185">Reference proteome</keyword>
<feature type="transmembrane region" description="Helical" evidence="2">
    <location>
        <begin position="917"/>
        <end position="939"/>
    </location>
</feature>
<dbReference type="GO" id="GO:0005886">
    <property type="term" value="C:plasma membrane"/>
    <property type="evidence" value="ECO:0007669"/>
    <property type="project" value="TreeGrafter"/>
</dbReference>
<dbReference type="AlphaFoldDB" id="A0A317CHC9"/>
<feature type="transmembrane region" description="Helical" evidence="2">
    <location>
        <begin position="960"/>
        <end position="980"/>
    </location>
</feature>
<protein>
    <submittedName>
        <fullName evidence="3">AcrB/AcrD/AcrF family protein</fullName>
    </submittedName>
</protein>
<feature type="transmembrane region" description="Helical" evidence="2">
    <location>
        <begin position="333"/>
        <end position="350"/>
    </location>
</feature>
<dbReference type="PANTHER" id="PTHR32063:SF33">
    <property type="entry name" value="RND SUPERFAMILY EFFLUX PUMP PERMEASE COMPONENT"/>
    <property type="match status" value="1"/>
</dbReference>
<feature type="transmembrane region" description="Helical" evidence="2">
    <location>
        <begin position="425"/>
        <end position="446"/>
    </location>
</feature>
<dbReference type="Pfam" id="PF00873">
    <property type="entry name" value="ACR_tran"/>
    <property type="match status" value="1"/>
</dbReference>
<reference evidence="3 4" key="1">
    <citation type="submission" date="2018-05" db="EMBL/GenBank/DDBJ databases">
        <title>Leucothrix arctica sp. nov., isolated from Arctic seawater.</title>
        <authorList>
            <person name="Choi A."/>
            <person name="Baek K."/>
        </authorList>
    </citation>
    <scope>NUCLEOTIDE SEQUENCE [LARGE SCALE GENOMIC DNA]</scope>
    <source>
        <strain evidence="3 4">IMCC9719</strain>
    </source>
</reference>
<organism evidence="3 4">
    <name type="scientific">Leucothrix arctica</name>
    <dbReference type="NCBI Taxonomy" id="1481894"/>
    <lineage>
        <taxon>Bacteria</taxon>
        <taxon>Pseudomonadati</taxon>
        <taxon>Pseudomonadota</taxon>
        <taxon>Gammaproteobacteria</taxon>
        <taxon>Thiotrichales</taxon>
        <taxon>Thiotrichaceae</taxon>
        <taxon>Leucothrix</taxon>
    </lineage>
</organism>
<dbReference type="InterPro" id="IPR027463">
    <property type="entry name" value="AcrB_DN_DC_subdom"/>
</dbReference>
<dbReference type="PANTHER" id="PTHR32063">
    <property type="match status" value="1"/>
</dbReference>
<proteinExistence type="predicted"/>
<feature type="transmembrane region" description="Helical" evidence="2">
    <location>
        <begin position="863"/>
        <end position="882"/>
    </location>
</feature>
<feature type="transmembrane region" description="Helical" evidence="2">
    <location>
        <begin position="380"/>
        <end position="404"/>
    </location>
</feature>
<feature type="transmembrane region" description="Helical" evidence="2">
    <location>
        <begin position="452"/>
        <end position="476"/>
    </location>
</feature>